<evidence type="ECO:0000313" key="2">
    <source>
        <dbReference type="EMBL" id="TVU10286.1"/>
    </source>
</evidence>
<reference evidence="2 3" key="1">
    <citation type="journal article" date="2019" name="Sci. Rep.">
        <title>A high-quality genome of Eragrostis curvula grass provides insights into Poaceae evolution and supports new strategies to enhance forage quality.</title>
        <authorList>
            <person name="Carballo J."/>
            <person name="Santos B.A.C.M."/>
            <person name="Zappacosta D."/>
            <person name="Garbus I."/>
            <person name="Selva J.P."/>
            <person name="Gallo C.A."/>
            <person name="Diaz A."/>
            <person name="Albertini E."/>
            <person name="Caccamo M."/>
            <person name="Echenique V."/>
        </authorList>
    </citation>
    <scope>NUCLEOTIDE SEQUENCE [LARGE SCALE GENOMIC DNA]</scope>
    <source>
        <strain evidence="3">cv. Victoria</strain>
        <tissue evidence="2">Leaf</tissue>
    </source>
</reference>
<dbReference type="Proteomes" id="UP000324897">
    <property type="component" value="Chromosome 3"/>
</dbReference>
<accession>A0A5J9TFV2</accession>
<evidence type="ECO:0000256" key="1">
    <source>
        <dbReference type="SAM" id="Phobius"/>
    </source>
</evidence>
<organism evidence="2 3">
    <name type="scientific">Eragrostis curvula</name>
    <name type="common">weeping love grass</name>
    <dbReference type="NCBI Taxonomy" id="38414"/>
    <lineage>
        <taxon>Eukaryota</taxon>
        <taxon>Viridiplantae</taxon>
        <taxon>Streptophyta</taxon>
        <taxon>Embryophyta</taxon>
        <taxon>Tracheophyta</taxon>
        <taxon>Spermatophyta</taxon>
        <taxon>Magnoliopsida</taxon>
        <taxon>Liliopsida</taxon>
        <taxon>Poales</taxon>
        <taxon>Poaceae</taxon>
        <taxon>PACMAD clade</taxon>
        <taxon>Chloridoideae</taxon>
        <taxon>Eragrostideae</taxon>
        <taxon>Eragrostidinae</taxon>
        <taxon>Eragrostis</taxon>
    </lineage>
</organism>
<dbReference type="EMBL" id="RWGY01000039">
    <property type="protein sequence ID" value="TVU10286.1"/>
    <property type="molecule type" value="Genomic_DNA"/>
</dbReference>
<keyword evidence="1" id="KW-0472">Membrane</keyword>
<sequence>MATANWRTEFEAEAREERRRRIQRSEREAGVGAVVAAVLGALMVHLALHPESSLQYRAGVLQAAVLEFAVSVAFIVNLFMTRQLRKKLEKDERARDRGKAPMDCHC</sequence>
<dbReference type="Gramene" id="TVU10286">
    <property type="protein sequence ID" value="TVU10286"/>
    <property type="gene ID" value="EJB05_43807"/>
</dbReference>
<comment type="caution">
    <text evidence="2">The sequence shown here is derived from an EMBL/GenBank/DDBJ whole genome shotgun (WGS) entry which is preliminary data.</text>
</comment>
<keyword evidence="1" id="KW-0812">Transmembrane</keyword>
<feature type="transmembrane region" description="Helical" evidence="1">
    <location>
        <begin position="29"/>
        <end position="48"/>
    </location>
</feature>
<keyword evidence="3" id="KW-1185">Reference proteome</keyword>
<name>A0A5J9TFV2_9POAL</name>
<evidence type="ECO:0000313" key="3">
    <source>
        <dbReference type="Proteomes" id="UP000324897"/>
    </source>
</evidence>
<proteinExistence type="predicted"/>
<keyword evidence="1" id="KW-1133">Transmembrane helix</keyword>
<gene>
    <name evidence="2" type="ORF">EJB05_43807</name>
</gene>
<protein>
    <submittedName>
        <fullName evidence="2">Uncharacterized protein</fullName>
    </submittedName>
</protein>
<feature type="transmembrane region" description="Helical" evidence="1">
    <location>
        <begin position="60"/>
        <end position="80"/>
    </location>
</feature>
<dbReference type="AlphaFoldDB" id="A0A5J9TFV2"/>